<dbReference type="Gene3D" id="2.40.33.10">
    <property type="entry name" value="PK beta-barrel domain-like"/>
    <property type="match status" value="1"/>
</dbReference>
<dbReference type="InterPro" id="IPR040442">
    <property type="entry name" value="Pyrv_kinase-like_dom_sf"/>
</dbReference>
<dbReference type="InterPro" id="IPR011037">
    <property type="entry name" value="Pyrv_Knase-like_insert_dom_sf"/>
</dbReference>
<evidence type="ECO:0000256" key="11">
    <source>
        <dbReference type="ARBA" id="ARBA00023152"/>
    </source>
</evidence>
<evidence type="ECO:0000256" key="10">
    <source>
        <dbReference type="ARBA" id="ARBA00022842"/>
    </source>
</evidence>
<comment type="pathway">
    <text evidence="2 13">Carbohydrate degradation; glycolysis; pyruvate from D-glyceraldehyde 3-phosphate: step 5/5.</text>
</comment>
<sequence length="402" mass="43698">MPTPTYSSSSGGAGISSAKAKTHWFKNLDLTSVLDPSIDDGVFTGTKIMTTMGPSIHDVDILSQLLEHGMVCSRVDLTWGPLEYHRNSLSLLQEAMKRTRRLCGIAVDTMGRELMIRGQWQANDQGYPWVLGRNEVATGQKLIITTKEDAVADEKTLPIMYPKFTAMAQPGDTVYIARYLASGGESSSLYLQVESVKGEEVHCIAQNASVLEGLLCVFHAERSRGDGLSNVQNELPVLSDWDKHCITDLASEFEIDFINLSYARCAQDVIDAREFLQSIGLVNTKILAKIETRQSLLNFQGILSEADGIIFSRGNLGLDCDPEKMALVQKTVIQACNLVGKPIVITRVVDTMVNTPRPTRAEATDVANAVLDGVDGILLGAGEAREGRVSVKDSACLVSTTS</sequence>
<dbReference type="EMBL" id="BEGY01000070">
    <property type="protein sequence ID" value="GAX81789.1"/>
    <property type="molecule type" value="Genomic_DNA"/>
</dbReference>
<dbReference type="GO" id="GO:0016301">
    <property type="term" value="F:kinase activity"/>
    <property type="evidence" value="ECO:0007669"/>
    <property type="project" value="UniProtKB-KW"/>
</dbReference>
<dbReference type="InterPro" id="IPR001697">
    <property type="entry name" value="Pyr_Knase"/>
</dbReference>
<dbReference type="InterPro" id="IPR015793">
    <property type="entry name" value="Pyrv_Knase_brl"/>
</dbReference>
<dbReference type="AlphaFoldDB" id="A0A250XFV5"/>
<proteinExistence type="inferred from homology"/>
<evidence type="ECO:0000256" key="1">
    <source>
        <dbReference type="ARBA" id="ARBA00001958"/>
    </source>
</evidence>
<organism evidence="15 16">
    <name type="scientific">Chlamydomonas eustigma</name>
    <dbReference type="NCBI Taxonomy" id="1157962"/>
    <lineage>
        <taxon>Eukaryota</taxon>
        <taxon>Viridiplantae</taxon>
        <taxon>Chlorophyta</taxon>
        <taxon>core chlorophytes</taxon>
        <taxon>Chlorophyceae</taxon>
        <taxon>CS clade</taxon>
        <taxon>Chlamydomonadales</taxon>
        <taxon>Chlamydomonadaceae</taxon>
        <taxon>Chlamydomonas</taxon>
    </lineage>
</organism>
<evidence type="ECO:0000256" key="2">
    <source>
        <dbReference type="ARBA" id="ARBA00004997"/>
    </source>
</evidence>
<dbReference type="InterPro" id="IPR015806">
    <property type="entry name" value="Pyrv_Knase_insert_dom_sf"/>
</dbReference>
<evidence type="ECO:0000259" key="14">
    <source>
        <dbReference type="Pfam" id="PF00224"/>
    </source>
</evidence>
<keyword evidence="10 13" id="KW-0460">Magnesium</keyword>
<evidence type="ECO:0000256" key="8">
    <source>
        <dbReference type="ARBA" id="ARBA00022777"/>
    </source>
</evidence>
<reference evidence="15 16" key="1">
    <citation type="submission" date="2017-08" db="EMBL/GenBank/DDBJ databases">
        <title>Acidophilic green algal genome provides insights into adaptation to an acidic environment.</title>
        <authorList>
            <person name="Hirooka S."/>
            <person name="Hirose Y."/>
            <person name="Kanesaki Y."/>
            <person name="Higuchi S."/>
            <person name="Fujiwara T."/>
            <person name="Onuma R."/>
            <person name="Era A."/>
            <person name="Ohbayashi R."/>
            <person name="Uzuka A."/>
            <person name="Nozaki H."/>
            <person name="Yoshikawa H."/>
            <person name="Miyagishima S.Y."/>
        </authorList>
    </citation>
    <scope>NUCLEOTIDE SEQUENCE [LARGE SCALE GENOMIC DNA]</scope>
    <source>
        <strain evidence="15 16">NIES-2499</strain>
    </source>
</reference>
<keyword evidence="8 13" id="KW-0418">Kinase</keyword>
<evidence type="ECO:0000313" key="15">
    <source>
        <dbReference type="EMBL" id="GAX81789.1"/>
    </source>
</evidence>
<evidence type="ECO:0000256" key="5">
    <source>
        <dbReference type="ARBA" id="ARBA00022679"/>
    </source>
</evidence>
<dbReference type="GO" id="GO:0000287">
    <property type="term" value="F:magnesium ion binding"/>
    <property type="evidence" value="ECO:0007669"/>
    <property type="project" value="InterPro"/>
</dbReference>
<gene>
    <name evidence="15" type="ORF">CEUSTIGMA_g9217.t1</name>
</gene>
<keyword evidence="16" id="KW-1185">Reference proteome</keyword>
<keyword evidence="5 13" id="KW-0808">Transferase</keyword>
<keyword evidence="9" id="KW-0067">ATP-binding</keyword>
<dbReference type="GO" id="GO:0005524">
    <property type="term" value="F:ATP binding"/>
    <property type="evidence" value="ECO:0007669"/>
    <property type="project" value="UniProtKB-KW"/>
</dbReference>
<feature type="domain" description="Pyruvate kinase barrel" evidence="14">
    <location>
        <begin position="46"/>
        <end position="387"/>
    </location>
</feature>
<dbReference type="PRINTS" id="PR01050">
    <property type="entry name" value="PYRUVTKNASE"/>
</dbReference>
<dbReference type="OrthoDB" id="108365at2759"/>
<comment type="catalytic activity">
    <reaction evidence="13">
        <text>pyruvate + ATP = phosphoenolpyruvate + ADP + H(+)</text>
        <dbReference type="Rhea" id="RHEA:18157"/>
        <dbReference type="ChEBI" id="CHEBI:15361"/>
        <dbReference type="ChEBI" id="CHEBI:15378"/>
        <dbReference type="ChEBI" id="CHEBI:30616"/>
        <dbReference type="ChEBI" id="CHEBI:58702"/>
        <dbReference type="ChEBI" id="CHEBI:456216"/>
        <dbReference type="EC" id="2.7.1.40"/>
    </reaction>
</comment>
<dbReference type="PANTHER" id="PTHR11817">
    <property type="entry name" value="PYRUVATE KINASE"/>
    <property type="match status" value="1"/>
</dbReference>
<evidence type="ECO:0000256" key="6">
    <source>
        <dbReference type="ARBA" id="ARBA00022723"/>
    </source>
</evidence>
<dbReference type="SUPFAM" id="SSF51621">
    <property type="entry name" value="Phosphoenolpyruvate/pyruvate domain"/>
    <property type="match status" value="1"/>
</dbReference>
<protein>
    <recommendedName>
        <fullName evidence="4 13">Pyruvate kinase</fullName>
        <ecNumber evidence="4 13">2.7.1.40</ecNumber>
    </recommendedName>
</protein>
<evidence type="ECO:0000256" key="7">
    <source>
        <dbReference type="ARBA" id="ARBA00022741"/>
    </source>
</evidence>
<dbReference type="InterPro" id="IPR015813">
    <property type="entry name" value="Pyrv/PenolPyrv_kinase-like_dom"/>
</dbReference>
<dbReference type="SUPFAM" id="SSF50800">
    <property type="entry name" value="PK beta-barrel domain-like"/>
    <property type="match status" value="1"/>
</dbReference>
<dbReference type="Pfam" id="PF00224">
    <property type="entry name" value="PK"/>
    <property type="match status" value="1"/>
</dbReference>
<dbReference type="STRING" id="1157962.A0A250XFV5"/>
<dbReference type="GO" id="GO:0004743">
    <property type="term" value="F:pyruvate kinase activity"/>
    <property type="evidence" value="ECO:0007669"/>
    <property type="project" value="UniProtKB-EC"/>
</dbReference>
<evidence type="ECO:0000256" key="3">
    <source>
        <dbReference type="ARBA" id="ARBA00008663"/>
    </source>
</evidence>
<comment type="cofactor">
    <cofactor evidence="1">
        <name>K(+)</name>
        <dbReference type="ChEBI" id="CHEBI:29103"/>
    </cofactor>
</comment>
<evidence type="ECO:0000256" key="9">
    <source>
        <dbReference type="ARBA" id="ARBA00022840"/>
    </source>
</evidence>
<name>A0A250XFV5_9CHLO</name>
<dbReference type="Proteomes" id="UP000232323">
    <property type="component" value="Unassembled WGS sequence"/>
</dbReference>
<comment type="similarity">
    <text evidence="3 13">Belongs to the pyruvate kinase family.</text>
</comment>
<dbReference type="GO" id="GO:0030955">
    <property type="term" value="F:potassium ion binding"/>
    <property type="evidence" value="ECO:0007669"/>
    <property type="project" value="InterPro"/>
</dbReference>
<evidence type="ECO:0000256" key="4">
    <source>
        <dbReference type="ARBA" id="ARBA00012142"/>
    </source>
</evidence>
<keyword evidence="7" id="KW-0547">Nucleotide-binding</keyword>
<keyword evidence="12" id="KW-0670">Pyruvate</keyword>
<dbReference type="EC" id="2.7.1.40" evidence="4 13"/>
<accession>A0A250XFV5</accession>
<keyword evidence="6" id="KW-0479">Metal-binding</keyword>
<dbReference type="UniPathway" id="UPA00109">
    <property type="reaction ID" value="UER00188"/>
</dbReference>
<evidence type="ECO:0000256" key="12">
    <source>
        <dbReference type="ARBA" id="ARBA00023317"/>
    </source>
</evidence>
<evidence type="ECO:0000313" key="16">
    <source>
        <dbReference type="Proteomes" id="UP000232323"/>
    </source>
</evidence>
<evidence type="ECO:0000256" key="13">
    <source>
        <dbReference type="RuleBase" id="RU000504"/>
    </source>
</evidence>
<dbReference type="Gene3D" id="3.20.20.60">
    <property type="entry name" value="Phosphoenolpyruvate-binding domains"/>
    <property type="match status" value="1"/>
</dbReference>
<comment type="caution">
    <text evidence="15">The sequence shown here is derived from an EMBL/GenBank/DDBJ whole genome shotgun (WGS) entry which is preliminary data.</text>
</comment>
<keyword evidence="11 13" id="KW-0324">Glycolysis</keyword>